<comment type="caution">
    <text evidence="1">The sequence shown here is derived from an EMBL/GenBank/DDBJ whole genome shotgun (WGS) entry which is preliminary data.</text>
</comment>
<gene>
    <name evidence="1" type="ORF">Adt_10301</name>
</gene>
<organism evidence="1 2">
    <name type="scientific">Abeliophyllum distichum</name>
    <dbReference type="NCBI Taxonomy" id="126358"/>
    <lineage>
        <taxon>Eukaryota</taxon>
        <taxon>Viridiplantae</taxon>
        <taxon>Streptophyta</taxon>
        <taxon>Embryophyta</taxon>
        <taxon>Tracheophyta</taxon>
        <taxon>Spermatophyta</taxon>
        <taxon>Magnoliopsida</taxon>
        <taxon>eudicotyledons</taxon>
        <taxon>Gunneridae</taxon>
        <taxon>Pentapetalae</taxon>
        <taxon>asterids</taxon>
        <taxon>lamiids</taxon>
        <taxon>Lamiales</taxon>
        <taxon>Oleaceae</taxon>
        <taxon>Forsythieae</taxon>
        <taxon>Abeliophyllum</taxon>
    </lineage>
</organism>
<dbReference type="EMBL" id="JBFOLK010000003">
    <property type="protein sequence ID" value="KAL2525247.1"/>
    <property type="molecule type" value="Genomic_DNA"/>
</dbReference>
<dbReference type="Proteomes" id="UP001604336">
    <property type="component" value="Unassembled WGS sequence"/>
</dbReference>
<evidence type="ECO:0000313" key="2">
    <source>
        <dbReference type="Proteomes" id="UP001604336"/>
    </source>
</evidence>
<evidence type="ECO:0000313" key="1">
    <source>
        <dbReference type="EMBL" id="KAL2525247.1"/>
    </source>
</evidence>
<proteinExistence type="predicted"/>
<name>A0ABD1UJZ5_9LAMI</name>
<reference evidence="2" key="1">
    <citation type="submission" date="2024-07" db="EMBL/GenBank/DDBJ databases">
        <title>Two chromosome-level genome assemblies of Korean endemic species Abeliophyllum distichum and Forsythia ovata (Oleaceae).</title>
        <authorList>
            <person name="Jang H."/>
        </authorList>
    </citation>
    <scope>NUCLEOTIDE SEQUENCE [LARGE SCALE GENOMIC DNA]</scope>
</reference>
<keyword evidence="2" id="KW-1185">Reference proteome</keyword>
<protein>
    <submittedName>
        <fullName evidence="1">Uncharacterized protein</fullName>
    </submittedName>
</protein>
<sequence>MRKERQKAHAACWLQLSMFQTCKMTPDRDLTHDMKAIQKQVINISFSSHRYLQEIQYLFRLIIFCPKYCHNCYFKYSPEVVGGVGGCRRSWRRLSPEVEEVCGGGKLVERKYG</sequence>
<dbReference type="AlphaFoldDB" id="A0ABD1UJZ5"/>
<accession>A0ABD1UJZ5</accession>